<dbReference type="RefSeq" id="WP_134436648.1">
    <property type="nucleotide sequence ID" value="NZ_SOML01000007.1"/>
</dbReference>
<dbReference type="Proteomes" id="UP000297861">
    <property type="component" value="Unassembled WGS sequence"/>
</dbReference>
<keyword evidence="3" id="KW-1185">Reference proteome</keyword>
<dbReference type="InterPro" id="IPR034154">
    <property type="entry name" value="TOPRIM_DnaG/twinkle"/>
</dbReference>
<comment type="caution">
    <text evidence="2">The sequence shown here is derived from an EMBL/GenBank/DDBJ whole genome shotgun (WGS) entry which is preliminary data.</text>
</comment>
<dbReference type="AlphaFoldDB" id="A0A4Y8KYU5"/>
<dbReference type="EMBL" id="SOML01000007">
    <property type="protein sequence ID" value="TFD95629.1"/>
    <property type="molecule type" value="Genomic_DNA"/>
</dbReference>
<dbReference type="CDD" id="cd01029">
    <property type="entry name" value="TOPRIM_primases"/>
    <property type="match status" value="1"/>
</dbReference>
<protein>
    <submittedName>
        <fullName evidence="2">Toprim domain-containing protein</fullName>
    </submittedName>
</protein>
<gene>
    <name evidence="2" type="ORF">E2605_12400</name>
</gene>
<name>A0A4Y8KYU5_9BACT</name>
<evidence type="ECO:0000313" key="2">
    <source>
        <dbReference type="EMBL" id="TFD95629.1"/>
    </source>
</evidence>
<dbReference type="OrthoDB" id="840343at2"/>
<accession>A0A4Y8KYU5</accession>
<sequence>MISIQDIYDKTNNGLDIILDFLPQAREALTSTNKHFRVRASDKTPSAALFLKKEKDGTEVWKVKDFGDGPAMSAIDICMQDLGIKFTEAIYYLAEKYHVTETELIAEVNKPDIRKNPAKEDEPDGSYYFKKKEKFTPDELKLLGPHVKQKDCDALGYFSLEHYRLTKKGTSIIFYSKDTYPIFMRECKYKDSNGAEQTFYKIYKPLEPQKQYRFLHFGSKPEQYIHGLKELKEKYDRFKVEQEKTDEYKKAKEDDKPFNYEKLDEAFIVSGERDALCIQAFSFTPLWFNAEGYNLSEWELKEIQKYVKKIYYIPDLDERGIEYAKKMILKHIDLYTIWLPAKLRTYRDNRHRPRKDFRDYCEIYPDKSDFTKLFNLAMPVRFWEYTDDGKGRKRLDINAEYVTYFLRCNGYVSLENKNAKTGSMLARIKGDVVEEIKLKDVKAFLKQFVWDRHLPVEIRNLVRNSTRLSESNLDLDEVQLSFKDYTPTSQFFFFRNTVWEVTGKDIKEYSPGNSGRHVWKDELIDHHVKRMEPAFKINKVAQDNEISGEDDNSILWDISVNPEQSSKFFQYLINTSRIFWRKEFEPENDVYPHLPDMTPEEYRKKYHFAIDGPALGKSEIAEQKLHLINKIFCLGYLFHRYKAEDKGWAVYCMDNKIGDNDESNGGSGKSFYAKAPMLFMKSEILPGRDPKMIENPHLLGNVTEHTDYILVDDAHAYLAFDSFYDRITTALTVNPKFNAAYTIPYALSPKWCFTTNFTNRNMSPSTARRLLYAVFSDYYHQQTDTNGYMETRKIKDDFNKNLFDEFYSGDEWNADLNFFVDCTQFYLSVVEQTGMIQPPMSNVLSRTYLALMGEPFFNWAEVYFSEGSGNTDRLIPRDDAFTDFKTISKINSWTTQKFSSSLKYYCLNSSRVIELNPTELKNNGGRIIKKHQGKSTEMIYVRTTDSINFAEADNYENKNNQSGTDDAGGTSPLPF</sequence>
<proteinExistence type="predicted"/>
<organism evidence="2 3">
    <name type="scientific">Dysgonomonas capnocytophagoides</name>
    <dbReference type="NCBI Taxonomy" id="45254"/>
    <lineage>
        <taxon>Bacteria</taxon>
        <taxon>Pseudomonadati</taxon>
        <taxon>Bacteroidota</taxon>
        <taxon>Bacteroidia</taxon>
        <taxon>Bacteroidales</taxon>
        <taxon>Dysgonomonadaceae</taxon>
        <taxon>Dysgonomonas</taxon>
    </lineage>
</organism>
<evidence type="ECO:0000256" key="1">
    <source>
        <dbReference type="SAM" id="MobiDB-lite"/>
    </source>
</evidence>
<evidence type="ECO:0000313" key="3">
    <source>
        <dbReference type="Proteomes" id="UP000297861"/>
    </source>
</evidence>
<reference evidence="2 3" key="1">
    <citation type="submission" date="2019-03" db="EMBL/GenBank/DDBJ databases">
        <title>San Antonio Military Medical Center submission to MRSN (WRAIR), pending publication.</title>
        <authorList>
            <person name="Blyth D.M."/>
            <person name="Mccarthy S.L."/>
            <person name="Schall S.E."/>
            <person name="Stam J.A."/>
            <person name="Ong A.C."/>
            <person name="Mcgann P.T."/>
        </authorList>
    </citation>
    <scope>NUCLEOTIDE SEQUENCE [LARGE SCALE GENOMIC DNA]</scope>
    <source>
        <strain evidence="2 3">MRSN571793</strain>
    </source>
</reference>
<feature type="region of interest" description="Disordered" evidence="1">
    <location>
        <begin position="952"/>
        <end position="975"/>
    </location>
</feature>